<dbReference type="AlphaFoldDB" id="A0A455UIT4"/>
<comment type="cofactor">
    <cofactor evidence="1">
        <name>FAD</name>
        <dbReference type="ChEBI" id="CHEBI:57692"/>
    </cofactor>
</comment>
<evidence type="ECO:0000259" key="10">
    <source>
        <dbReference type="Pfam" id="PF00890"/>
    </source>
</evidence>
<comment type="similarity">
    <text evidence="3">Belongs to the FAD-dependent oxidoreductase 2 family. NadB subfamily.</text>
</comment>
<feature type="domain" description="FAD-dependent oxidoreductase 2 FAD-binding" evidence="10">
    <location>
        <begin position="2"/>
        <end position="68"/>
    </location>
</feature>
<dbReference type="SUPFAM" id="SSF56425">
    <property type="entry name" value="Succinate dehydrogenase/fumarate reductase flavoprotein, catalytic domain"/>
    <property type="match status" value="1"/>
</dbReference>
<proteinExistence type="inferred from homology"/>
<organism evidence="11 12">
    <name type="scientific">Vreelandella sulfidaeris</name>
    <dbReference type="NCBI Taxonomy" id="115553"/>
    <lineage>
        <taxon>Bacteria</taxon>
        <taxon>Pseudomonadati</taxon>
        <taxon>Pseudomonadota</taxon>
        <taxon>Gammaproteobacteria</taxon>
        <taxon>Oceanospirillales</taxon>
        <taxon>Halomonadaceae</taxon>
        <taxon>Vreelandella</taxon>
    </lineage>
</organism>
<keyword evidence="8" id="KW-0560">Oxidoreductase</keyword>
<evidence type="ECO:0000256" key="7">
    <source>
        <dbReference type="ARBA" id="ARBA00022827"/>
    </source>
</evidence>
<evidence type="ECO:0000313" key="11">
    <source>
        <dbReference type="EMBL" id="BBI62864.1"/>
    </source>
</evidence>
<dbReference type="GO" id="GO:0009435">
    <property type="term" value="P:NAD+ biosynthetic process"/>
    <property type="evidence" value="ECO:0007669"/>
    <property type="project" value="UniProtKB-UniPathway"/>
</dbReference>
<evidence type="ECO:0000256" key="9">
    <source>
        <dbReference type="ARBA" id="ARBA00048305"/>
    </source>
</evidence>
<dbReference type="PANTHER" id="PTHR42716">
    <property type="entry name" value="L-ASPARTATE OXIDASE"/>
    <property type="match status" value="1"/>
</dbReference>
<evidence type="ECO:0000256" key="5">
    <source>
        <dbReference type="ARBA" id="ARBA00022630"/>
    </source>
</evidence>
<dbReference type="PANTHER" id="PTHR42716:SF2">
    <property type="entry name" value="L-ASPARTATE OXIDASE, CHLOROPLASTIC"/>
    <property type="match status" value="1"/>
</dbReference>
<reference evidence="11 12" key="1">
    <citation type="journal article" date="2019" name="Microbiol. Resour. Announc.">
        <title>Complete Genome Sequence of Halomonas sulfidaeris Strain Esulfide1 Isolated from a Metal Sulfide Rock at a Depth of 2,200 Meters, Obtained Using Nanopore Sequencing.</title>
        <authorList>
            <person name="Saito M."/>
            <person name="Nishigata A."/>
            <person name="Galipon J."/>
            <person name="Arakawa K."/>
        </authorList>
    </citation>
    <scope>NUCLEOTIDE SEQUENCE [LARGE SCALE GENOMIC DNA]</scope>
    <source>
        <strain evidence="11 12">ATCC BAA-803</strain>
    </source>
</reference>
<evidence type="ECO:0000256" key="3">
    <source>
        <dbReference type="ARBA" id="ARBA00008562"/>
    </source>
</evidence>
<evidence type="ECO:0000256" key="6">
    <source>
        <dbReference type="ARBA" id="ARBA00022642"/>
    </source>
</evidence>
<comment type="catalytic activity">
    <reaction evidence="9">
        <text>L-aspartate + O2 = iminosuccinate + H2O2</text>
        <dbReference type="Rhea" id="RHEA:25876"/>
        <dbReference type="ChEBI" id="CHEBI:15379"/>
        <dbReference type="ChEBI" id="CHEBI:16240"/>
        <dbReference type="ChEBI" id="CHEBI:29991"/>
        <dbReference type="ChEBI" id="CHEBI:77875"/>
        <dbReference type="EC" id="1.4.3.16"/>
    </reaction>
    <physiologicalReaction direction="left-to-right" evidence="9">
        <dbReference type="Rhea" id="RHEA:25877"/>
    </physiologicalReaction>
</comment>
<dbReference type="InterPro" id="IPR003953">
    <property type="entry name" value="FAD-dep_OxRdtase_2_FAD-bd"/>
</dbReference>
<evidence type="ECO:0000256" key="2">
    <source>
        <dbReference type="ARBA" id="ARBA00004950"/>
    </source>
</evidence>
<dbReference type="GO" id="GO:0008734">
    <property type="term" value="F:L-aspartate oxidase activity"/>
    <property type="evidence" value="ECO:0007669"/>
    <property type="project" value="UniProtKB-EC"/>
</dbReference>
<dbReference type="InterPro" id="IPR005288">
    <property type="entry name" value="NadB"/>
</dbReference>
<protein>
    <recommendedName>
        <fullName evidence="4">L-aspartate oxidase</fullName>
        <ecNumber evidence="4">1.4.3.16</ecNumber>
    </recommendedName>
</protein>
<keyword evidence="6" id="KW-0662">Pyridine nucleotide biosynthesis</keyword>
<dbReference type="KEGG" id="hsr:HSBAA_41700"/>
<evidence type="ECO:0000313" key="12">
    <source>
        <dbReference type="Proteomes" id="UP000320231"/>
    </source>
</evidence>
<dbReference type="UniPathway" id="UPA00253">
    <property type="reaction ID" value="UER00326"/>
</dbReference>
<keyword evidence="7" id="KW-0274">FAD</keyword>
<dbReference type="Gene3D" id="3.50.50.60">
    <property type="entry name" value="FAD/NAD(P)-binding domain"/>
    <property type="match status" value="1"/>
</dbReference>
<dbReference type="EC" id="1.4.3.16" evidence="4"/>
<dbReference type="Proteomes" id="UP000320231">
    <property type="component" value="Chromosome"/>
</dbReference>
<sequence>MMAAALGARLVNLEFQQFHPTCLYDPEGPAFLISEAVRGEGGHLLDEYGQRFMPALDKRAELAPAMWSLALLMPKYSGARGAMCGWIFATWGKKRFTTTFPLFCPTAPHEA</sequence>
<keyword evidence="5" id="KW-0285">Flavoprotein</keyword>
<dbReference type="InterPro" id="IPR027477">
    <property type="entry name" value="Succ_DH/fumarate_Rdtase_cat_sf"/>
</dbReference>
<name>A0A455UIT4_9GAMM</name>
<dbReference type="Gene3D" id="3.90.700.10">
    <property type="entry name" value="Succinate dehydrogenase/fumarate reductase flavoprotein, catalytic domain"/>
    <property type="match status" value="1"/>
</dbReference>
<comment type="pathway">
    <text evidence="2">Cofactor biosynthesis; NAD(+) biosynthesis; iminoaspartate from L-aspartate (oxidase route): step 1/1.</text>
</comment>
<dbReference type="EMBL" id="AP019514">
    <property type="protein sequence ID" value="BBI62864.1"/>
    <property type="molecule type" value="Genomic_DNA"/>
</dbReference>
<evidence type="ECO:0000256" key="4">
    <source>
        <dbReference type="ARBA" id="ARBA00012173"/>
    </source>
</evidence>
<accession>A0A455UIT4</accession>
<evidence type="ECO:0000256" key="8">
    <source>
        <dbReference type="ARBA" id="ARBA00023002"/>
    </source>
</evidence>
<dbReference type="InterPro" id="IPR036188">
    <property type="entry name" value="FAD/NAD-bd_sf"/>
</dbReference>
<dbReference type="Pfam" id="PF00890">
    <property type="entry name" value="FAD_binding_2"/>
    <property type="match status" value="1"/>
</dbReference>
<gene>
    <name evidence="11" type="ORF">HSBAA_41700</name>
</gene>
<evidence type="ECO:0000256" key="1">
    <source>
        <dbReference type="ARBA" id="ARBA00001974"/>
    </source>
</evidence>